<keyword evidence="1" id="KW-0812">Transmembrane</keyword>
<sequence>MPQPQNSPNAPSQNAQLLHRIVASIPANPTHPAQVALRTYCLSLCLSLGPSLVPFVIFRRSEKTSRKALKRVLAREFGLKGFAFSVTLALGGGSFIREVFRQPGERGCGETKSMDLRAEVIFCTEDLPLERDIFLCGTLPSPGGSSSLPIHTAVQGCLRLQNAGSHVATSGARARRGRSVSGPGHIPQTAQQRISSALKRESLRTQIDSFVFWACSCKNHVVFLLPAAEAPEITLRAIRAKEWSYIKGSPSQSQLLRTYAQDLGHPAAWGDPAALPAYGGAQADKVWKQFGLTGRSGVGGLPCQMVHGEVGSSLGLEHSCTANAGLRGIKVLLEAIAIYLPPSTRPPRAYDACLESLLGALRSATFLTTFVTSYWYSVCITRSLVFARPLPLHLA</sequence>
<dbReference type="EMBL" id="JARKIB010000001">
    <property type="protein sequence ID" value="KAJ7786317.1"/>
    <property type="molecule type" value="Genomic_DNA"/>
</dbReference>
<evidence type="ECO:0000313" key="3">
    <source>
        <dbReference type="Proteomes" id="UP001215598"/>
    </source>
</evidence>
<evidence type="ECO:0000313" key="2">
    <source>
        <dbReference type="EMBL" id="KAJ7786317.1"/>
    </source>
</evidence>
<gene>
    <name evidence="2" type="ORF">B0H16DRAFT_1876365</name>
</gene>
<proteinExistence type="predicted"/>
<reference evidence="2" key="1">
    <citation type="submission" date="2023-03" db="EMBL/GenBank/DDBJ databases">
        <title>Massive genome expansion in bonnet fungi (Mycena s.s.) driven by repeated elements and novel gene families across ecological guilds.</title>
        <authorList>
            <consortium name="Lawrence Berkeley National Laboratory"/>
            <person name="Harder C.B."/>
            <person name="Miyauchi S."/>
            <person name="Viragh M."/>
            <person name="Kuo A."/>
            <person name="Thoen E."/>
            <person name="Andreopoulos B."/>
            <person name="Lu D."/>
            <person name="Skrede I."/>
            <person name="Drula E."/>
            <person name="Henrissat B."/>
            <person name="Morin E."/>
            <person name="Kohler A."/>
            <person name="Barry K."/>
            <person name="LaButti K."/>
            <person name="Morin E."/>
            <person name="Salamov A."/>
            <person name="Lipzen A."/>
            <person name="Mereny Z."/>
            <person name="Hegedus B."/>
            <person name="Baldrian P."/>
            <person name="Stursova M."/>
            <person name="Weitz H."/>
            <person name="Taylor A."/>
            <person name="Grigoriev I.V."/>
            <person name="Nagy L.G."/>
            <person name="Martin F."/>
            <person name="Kauserud H."/>
        </authorList>
    </citation>
    <scope>NUCLEOTIDE SEQUENCE</scope>
    <source>
        <strain evidence="2">CBHHK182m</strain>
    </source>
</reference>
<protein>
    <submittedName>
        <fullName evidence="2">Integral membrane protein</fullName>
    </submittedName>
</protein>
<accession>A0AAD7KJK0</accession>
<feature type="transmembrane region" description="Helical" evidence="1">
    <location>
        <begin position="77"/>
        <end position="96"/>
    </location>
</feature>
<name>A0AAD7KJK0_9AGAR</name>
<comment type="caution">
    <text evidence="2">The sequence shown here is derived from an EMBL/GenBank/DDBJ whole genome shotgun (WGS) entry which is preliminary data.</text>
</comment>
<keyword evidence="1" id="KW-0472">Membrane</keyword>
<organism evidence="2 3">
    <name type="scientific">Mycena metata</name>
    <dbReference type="NCBI Taxonomy" id="1033252"/>
    <lineage>
        <taxon>Eukaryota</taxon>
        <taxon>Fungi</taxon>
        <taxon>Dikarya</taxon>
        <taxon>Basidiomycota</taxon>
        <taxon>Agaricomycotina</taxon>
        <taxon>Agaricomycetes</taxon>
        <taxon>Agaricomycetidae</taxon>
        <taxon>Agaricales</taxon>
        <taxon>Marasmiineae</taxon>
        <taxon>Mycenaceae</taxon>
        <taxon>Mycena</taxon>
    </lineage>
</organism>
<dbReference type="AlphaFoldDB" id="A0AAD7KJK0"/>
<evidence type="ECO:0000256" key="1">
    <source>
        <dbReference type="SAM" id="Phobius"/>
    </source>
</evidence>
<feature type="transmembrane region" description="Helical" evidence="1">
    <location>
        <begin position="37"/>
        <end position="57"/>
    </location>
</feature>
<keyword evidence="3" id="KW-1185">Reference proteome</keyword>
<dbReference type="Proteomes" id="UP001215598">
    <property type="component" value="Unassembled WGS sequence"/>
</dbReference>
<keyword evidence="1" id="KW-1133">Transmembrane helix</keyword>